<feature type="domain" description="Rhodanese" evidence="1">
    <location>
        <begin position="31"/>
        <end position="107"/>
    </location>
</feature>
<dbReference type="InterPro" id="IPR036873">
    <property type="entry name" value="Rhodanese-like_dom_sf"/>
</dbReference>
<dbReference type="InterPro" id="IPR001763">
    <property type="entry name" value="Rhodanese-like_dom"/>
</dbReference>
<evidence type="ECO:0000313" key="3">
    <source>
        <dbReference type="Proteomes" id="UP000732193"/>
    </source>
</evidence>
<comment type="caution">
    <text evidence="2">The sequence shown here is derived from an EMBL/GenBank/DDBJ whole genome shotgun (WGS) entry which is preliminary data.</text>
</comment>
<dbReference type="PROSITE" id="PS50206">
    <property type="entry name" value="RHODANESE_3"/>
    <property type="match status" value="1"/>
</dbReference>
<dbReference type="Proteomes" id="UP000732193">
    <property type="component" value="Unassembled WGS sequence"/>
</dbReference>
<dbReference type="SUPFAM" id="SSF52821">
    <property type="entry name" value="Rhodanese/Cell cycle control phosphatase"/>
    <property type="match status" value="1"/>
</dbReference>
<dbReference type="Pfam" id="PF09828">
    <property type="entry name" value="ChrB_C"/>
    <property type="match status" value="1"/>
</dbReference>
<dbReference type="Gene3D" id="3.40.250.10">
    <property type="entry name" value="Rhodanese-like domain"/>
    <property type="match status" value="1"/>
</dbReference>
<dbReference type="AlphaFoldDB" id="A0AAE3B5N3"/>
<sequence>MAAPNEITVSQLLRLIGLPDAPVLVDISIDPDFADDPFLIPGFFRHPRTDIDGLVAKLDGRPSIVTCQQGIKLSQGFTAMLRNRGLKSEYLGGGNYAWRAHPQAPRIPASALPAKVAGRTLWVTRHRPKIDRIACPWLIRRFVDPDAEVLFVSPAEVMGVADRFGATPFDVEDTFWSHRDDRCTFDTMLDEFALHTAPLDRLATIVRAADTNTHDAAPQAAGLLALSVGLSRQYKDDLAQLDAGMALYDALYRWARDGQGEGHDWPGGKA</sequence>
<organism evidence="2 3">
    <name type="scientific">Sulfitobacter geojensis</name>
    <dbReference type="NCBI Taxonomy" id="1342299"/>
    <lineage>
        <taxon>Bacteria</taxon>
        <taxon>Pseudomonadati</taxon>
        <taxon>Pseudomonadota</taxon>
        <taxon>Alphaproteobacteria</taxon>
        <taxon>Rhodobacterales</taxon>
        <taxon>Roseobacteraceae</taxon>
        <taxon>Sulfitobacter</taxon>
    </lineage>
</organism>
<protein>
    <submittedName>
        <fullName evidence="2">Chromate resistance protein</fullName>
    </submittedName>
</protein>
<evidence type="ECO:0000313" key="2">
    <source>
        <dbReference type="EMBL" id="MBM1712486.1"/>
    </source>
</evidence>
<reference evidence="2 3" key="1">
    <citation type="submission" date="2021-01" db="EMBL/GenBank/DDBJ databases">
        <title>Diatom-associated Roseobacters Show Island Model of Population Structure.</title>
        <authorList>
            <person name="Qu L."/>
            <person name="Feng X."/>
            <person name="Chen Y."/>
            <person name="Li L."/>
            <person name="Wang X."/>
            <person name="Hu Z."/>
            <person name="Wang H."/>
            <person name="Luo H."/>
        </authorList>
    </citation>
    <scope>NUCLEOTIDE SEQUENCE [LARGE SCALE GENOMIC DNA]</scope>
    <source>
        <strain evidence="2 3">TR60-84</strain>
    </source>
</reference>
<proteinExistence type="predicted"/>
<gene>
    <name evidence="2" type="ORF">JQV55_02800</name>
</gene>
<evidence type="ECO:0000259" key="1">
    <source>
        <dbReference type="PROSITE" id="PS50206"/>
    </source>
</evidence>
<name>A0AAE3B5N3_9RHOB</name>
<keyword evidence="3" id="KW-1185">Reference proteome</keyword>
<dbReference type="InterPro" id="IPR018634">
    <property type="entry name" value="ChrB_C"/>
</dbReference>
<dbReference type="RefSeq" id="WP_203241173.1">
    <property type="nucleotide sequence ID" value="NZ_JAFBRH010000001.1"/>
</dbReference>
<dbReference type="EMBL" id="JAFBRM010000001">
    <property type="protein sequence ID" value="MBM1712486.1"/>
    <property type="molecule type" value="Genomic_DNA"/>
</dbReference>
<accession>A0AAE3B5N3</accession>